<sequence>MLSTMNAKEGKSYESWIFGTHKWIYLSHE</sequence>
<reference evidence="1" key="1">
    <citation type="submission" date="2014-09" db="EMBL/GenBank/DDBJ databases">
        <authorList>
            <person name="Magalhaes I.L.F."/>
            <person name="Oliveira U."/>
            <person name="Santos F.R."/>
            <person name="Vidigal T.H.D.A."/>
            <person name="Brescovit A.D."/>
            <person name="Santos A.J."/>
        </authorList>
    </citation>
    <scope>NUCLEOTIDE SEQUENCE</scope>
    <source>
        <tissue evidence="1">Shoot tissue taken approximately 20 cm above the soil surface</tissue>
    </source>
</reference>
<accession>A0A0A9GQ91</accession>
<dbReference type="EMBL" id="GBRH01172327">
    <property type="protein sequence ID" value="JAE25569.1"/>
    <property type="molecule type" value="Transcribed_RNA"/>
</dbReference>
<proteinExistence type="predicted"/>
<organism evidence="1">
    <name type="scientific">Arundo donax</name>
    <name type="common">Giant reed</name>
    <name type="synonym">Donax arundinaceus</name>
    <dbReference type="NCBI Taxonomy" id="35708"/>
    <lineage>
        <taxon>Eukaryota</taxon>
        <taxon>Viridiplantae</taxon>
        <taxon>Streptophyta</taxon>
        <taxon>Embryophyta</taxon>
        <taxon>Tracheophyta</taxon>
        <taxon>Spermatophyta</taxon>
        <taxon>Magnoliopsida</taxon>
        <taxon>Liliopsida</taxon>
        <taxon>Poales</taxon>
        <taxon>Poaceae</taxon>
        <taxon>PACMAD clade</taxon>
        <taxon>Arundinoideae</taxon>
        <taxon>Arundineae</taxon>
        <taxon>Arundo</taxon>
    </lineage>
</organism>
<dbReference type="AlphaFoldDB" id="A0A0A9GQ91"/>
<name>A0A0A9GQ91_ARUDO</name>
<reference evidence="1" key="2">
    <citation type="journal article" date="2015" name="Data Brief">
        <title>Shoot transcriptome of the giant reed, Arundo donax.</title>
        <authorList>
            <person name="Barrero R.A."/>
            <person name="Guerrero F.D."/>
            <person name="Moolhuijzen P."/>
            <person name="Goolsby J.A."/>
            <person name="Tidwell J."/>
            <person name="Bellgard S.E."/>
            <person name="Bellgard M.I."/>
        </authorList>
    </citation>
    <scope>NUCLEOTIDE SEQUENCE</scope>
    <source>
        <tissue evidence="1">Shoot tissue taken approximately 20 cm above the soil surface</tissue>
    </source>
</reference>
<protein>
    <submittedName>
        <fullName evidence="1">Uncharacterized protein</fullName>
    </submittedName>
</protein>
<evidence type="ECO:0000313" key="1">
    <source>
        <dbReference type="EMBL" id="JAE25569.1"/>
    </source>
</evidence>